<feature type="compositionally biased region" description="Basic and acidic residues" evidence="1">
    <location>
        <begin position="76"/>
        <end position="101"/>
    </location>
</feature>
<keyword evidence="3" id="KW-1185">Reference proteome</keyword>
<reference evidence="2" key="1">
    <citation type="journal article" date="2023" name="G3 (Bethesda)">
        <title>A reference genome for the long-term kleptoplast-retaining sea slug Elysia crispata morphotype clarki.</title>
        <authorList>
            <person name="Eastman K.E."/>
            <person name="Pendleton A.L."/>
            <person name="Shaikh M.A."/>
            <person name="Suttiyut T."/>
            <person name="Ogas R."/>
            <person name="Tomko P."/>
            <person name="Gavelis G."/>
            <person name="Widhalm J.R."/>
            <person name="Wisecaver J.H."/>
        </authorList>
    </citation>
    <scope>NUCLEOTIDE SEQUENCE</scope>
    <source>
        <strain evidence="2">ECLA1</strain>
    </source>
</reference>
<accession>A0AAE0Y1S7</accession>
<name>A0AAE0Y1S7_9GAST</name>
<protein>
    <submittedName>
        <fullName evidence="2">Uncharacterized protein</fullName>
    </submittedName>
</protein>
<dbReference type="Proteomes" id="UP001283361">
    <property type="component" value="Unassembled WGS sequence"/>
</dbReference>
<sequence>METKPNGAEAGDANVVVKLESETDAGAETTNGENWKRKADVLQEDNVENGNHVTPAKRGRGAATRARGRPRGRGRGAGDHSNVLDKTSRIVLKHIDAEGQGRVKLNTSRGSPRQRGRGRGSRGATRGKSQVVKTSSGRIRKPTAKLKEEEEEQEEEEEPEEEIEDDEDPDEEPSEEEIDDEEEEFLPLPKRGRGRGKSPSTPSRARGGRGRGRGRGKSKAPAAKANSKEMDDEEEDVEEEADDADAAEEAEAANDDPDAVRTGQFLIDKRDTHHLENYPIWRMEGPNMLRKFEMVVQLGRIRHKSLYAYSSWAQTMKDLYDKIQVSQISSLDGEVVVEIEDQCLPQAPDLQELEEKYGNHEHLQLYTTMLTILFQQASNQDFLRNAYSQEDATVQEPMSKIDNMVRERLNQIEAAVNFKEEFKVRIRDCPNMKSIRRSNWSQTDQSTLDRITEKGVRSVLLFGFGYDLSTMVEDKSRGAEVASEIVIGETTEKYLVAYHGLTHLKYHLLRRCQDKAKLLRSLQGEQPTLEKCMEDRCWILAAFGEFLNFLTPEESVGSTS</sequence>
<dbReference type="EMBL" id="JAWDGP010007166">
    <property type="protein sequence ID" value="KAK3728900.1"/>
    <property type="molecule type" value="Genomic_DNA"/>
</dbReference>
<evidence type="ECO:0000256" key="1">
    <source>
        <dbReference type="SAM" id="MobiDB-lite"/>
    </source>
</evidence>
<feature type="compositionally biased region" description="Acidic residues" evidence="1">
    <location>
        <begin position="230"/>
        <end position="257"/>
    </location>
</feature>
<dbReference type="PANTHER" id="PTHR14689">
    <property type="entry name" value="PHORBOL-ESTER_DAG-TYPE DOMAIN-CONTAINING PROTEIN"/>
    <property type="match status" value="1"/>
</dbReference>
<dbReference type="GO" id="GO:0005634">
    <property type="term" value="C:nucleus"/>
    <property type="evidence" value="ECO:0007669"/>
    <property type="project" value="TreeGrafter"/>
</dbReference>
<evidence type="ECO:0000313" key="3">
    <source>
        <dbReference type="Proteomes" id="UP001283361"/>
    </source>
</evidence>
<feature type="compositionally biased region" description="Basic residues" evidence="1">
    <location>
        <begin position="206"/>
        <end position="218"/>
    </location>
</feature>
<comment type="caution">
    <text evidence="2">The sequence shown here is derived from an EMBL/GenBank/DDBJ whole genome shotgun (WGS) entry which is preliminary data.</text>
</comment>
<feature type="region of interest" description="Disordered" evidence="1">
    <location>
        <begin position="1"/>
        <end position="265"/>
    </location>
</feature>
<feature type="compositionally biased region" description="Acidic residues" evidence="1">
    <location>
        <begin position="149"/>
        <end position="185"/>
    </location>
</feature>
<evidence type="ECO:0000313" key="2">
    <source>
        <dbReference type="EMBL" id="KAK3728900.1"/>
    </source>
</evidence>
<gene>
    <name evidence="2" type="ORF">RRG08_051550</name>
</gene>
<feature type="compositionally biased region" description="Basic residues" evidence="1">
    <location>
        <begin position="55"/>
        <end position="74"/>
    </location>
</feature>
<dbReference type="PANTHER" id="PTHR14689:SF0">
    <property type="entry name" value="COILED-COIL DOMAIN-CONTAINING PROTEIN 82"/>
    <property type="match status" value="1"/>
</dbReference>
<proteinExistence type="predicted"/>
<organism evidence="2 3">
    <name type="scientific">Elysia crispata</name>
    <name type="common">lettuce slug</name>
    <dbReference type="NCBI Taxonomy" id="231223"/>
    <lineage>
        <taxon>Eukaryota</taxon>
        <taxon>Metazoa</taxon>
        <taxon>Spiralia</taxon>
        <taxon>Lophotrochozoa</taxon>
        <taxon>Mollusca</taxon>
        <taxon>Gastropoda</taxon>
        <taxon>Heterobranchia</taxon>
        <taxon>Euthyneura</taxon>
        <taxon>Panpulmonata</taxon>
        <taxon>Sacoglossa</taxon>
        <taxon>Placobranchoidea</taxon>
        <taxon>Plakobranchidae</taxon>
        <taxon>Elysia</taxon>
    </lineage>
</organism>
<dbReference type="AlphaFoldDB" id="A0AAE0Y1S7"/>